<keyword evidence="1" id="KW-0812">Transmembrane</keyword>
<dbReference type="Proteomes" id="UP001652628">
    <property type="component" value="Chromosome 2R"/>
</dbReference>
<keyword evidence="2" id="KW-1185">Reference proteome</keyword>
<sequence>MSAENRECDDEFERPSRTLVLIIFTLAVCLKLCIILVEIMV</sequence>
<dbReference type="AlphaFoldDB" id="A0AB40DA49"/>
<name>A0AB40DA49_DROSZ</name>
<keyword evidence="1" id="KW-1133">Transmembrane helix</keyword>
<proteinExistence type="predicted"/>
<feature type="transmembrane region" description="Helical" evidence="1">
    <location>
        <begin position="19"/>
        <end position="39"/>
    </location>
</feature>
<protein>
    <recommendedName>
        <fullName evidence="4">Transmembrane protein</fullName>
    </recommendedName>
</protein>
<reference evidence="3" key="1">
    <citation type="submission" date="2025-08" db="UniProtKB">
        <authorList>
            <consortium name="RefSeq"/>
        </authorList>
    </citation>
    <scope>IDENTIFICATION</scope>
</reference>
<organism evidence="2 3">
    <name type="scientific">Drosophila suzukii</name>
    <name type="common">Spotted-wing drosophila fruit fly</name>
    <dbReference type="NCBI Taxonomy" id="28584"/>
    <lineage>
        <taxon>Eukaryota</taxon>
        <taxon>Metazoa</taxon>
        <taxon>Ecdysozoa</taxon>
        <taxon>Arthropoda</taxon>
        <taxon>Hexapoda</taxon>
        <taxon>Insecta</taxon>
        <taxon>Pterygota</taxon>
        <taxon>Neoptera</taxon>
        <taxon>Endopterygota</taxon>
        <taxon>Diptera</taxon>
        <taxon>Brachycera</taxon>
        <taxon>Muscomorpha</taxon>
        <taxon>Ephydroidea</taxon>
        <taxon>Drosophilidae</taxon>
        <taxon>Drosophila</taxon>
        <taxon>Sophophora</taxon>
    </lineage>
</organism>
<evidence type="ECO:0000313" key="2">
    <source>
        <dbReference type="Proteomes" id="UP001652628"/>
    </source>
</evidence>
<evidence type="ECO:0008006" key="4">
    <source>
        <dbReference type="Google" id="ProtNLM"/>
    </source>
</evidence>
<keyword evidence="1" id="KW-0472">Membrane</keyword>
<dbReference type="RefSeq" id="XP_065719198.1">
    <property type="nucleotide sequence ID" value="XM_065863126.2"/>
</dbReference>
<evidence type="ECO:0000256" key="1">
    <source>
        <dbReference type="SAM" id="Phobius"/>
    </source>
</evidence>
<gene>
    <name evidence="3" type="primary">LOC108010129</name>
</gene>
<accession>A0AB40DA49</accession>
<dbReference type="GeneID" id="108010129"/>
<evidence type="ECO:0000313" key="3">
    <source>
        <dbReference type="RefSeq" id="XP_065719198.1"/>
    </source>
</evidence>